<comment type="caution">
    <text evidence="7">The sequence shown here is derived from an EMBL/GenBank/DDBJ whole genome shotgun (WGS) entry which is preliminary data.</text>
</comment>
<dbReference type="PANTHER" id="PTHR31238">
    <property type="entry name" value="GERMIN-LIKE PROTEIN SUBFAMILY 3 MEMBER 3"/>
    <property type="match status" value="1"/>
</dbReference>
<dbReference type="Pfam" id="PF00190">
    <property type="entry name" value="Cupin_1"/>
    <property type="match status" value="1"/>
</dbReference>
<dbReference type="EMBL" id="JARJCW010000006">
    <property type="protein sequence ID" value="KAJ7223308.1"/>
    <property type="molecule type" value="Genomic_DNA"/>
</dbReference>
<keyword evidence="4" id="KW-0479">Metal-binding</keyword>
<evidence type="ECO:0000259" key="6">
    <source>
        <dbReference type="SMART" id="SM00835"/>
    </source>
</evidence>
<comment type="subcellular location">
    <subcellularLocation>
        <location evidence="1">Secreted</location>
    </subcellularLocation>
</comment>
<dbReference type="SUPFAM" id="SSF51182">
    <property type="entry name" value="RmlC-like cupins"/>
    <property type="match status" value="1"/>
</dbReference>
<feature type="domain" description="Cupin type-1" evidence="6">
    <location>
        <begin position="44"/>
        <end position="177"/>
    </location>
</feature>
<evidence type="ECO:0000256" key="4">
    <source>
        <dbReference type="ARBA" id="ARBA00022723"/>
    </source>
</evidence>
<dbReference type="InterPro" id="IPR001929">
    <property type="entry name" value="Germin"/>
</dbReference>
<evidence type="ECO:0000313" key="8">
    <source>
        <dbReference type="Proteomes" id="UP001219525"/>
    </source>
</evidence>
<dbReference type="AlphaFoldDB" id="A0AAD6YM48"/>
<dbReference type="InterPro" id="IPR011051">
    <property type="entry name" value="RmlC_Cupin_sf"/>
</dbReference>
<dbReference type="CDD" id="cd02241">
    <property type="entry name" value="cupin_OxOx"/>
    <property type="match status" value="1"/>
</dbReference>
<dbReference type="PRINTS" id="PR00325">
    <property type="entry name" value="GERMIN"/>
</dbReference>
<comment type="similarity">
    <text evidence="2">Belongs to the germin family.</text>
</comment>
<accession>A0AAD6YM48</accession>
<keyword evidence="5" id="KW-0464">Manganese</keyword>
<keyword evidence="3" id="KW-0964">Secreted</keyword>
<proteinExistence type="inferred from homology"/>
<name>A0AAD6YM48_9AGAR</name>
<dbReference type="GO" id="GO:0030145">
    <property type="term" value="F:manganese ion binding"/>
    <property type="evidence" value="ECO:0007669"/>
    <property type="project" value="InterPro"/>
</dbReference>
<dbReference type="InterPro" id="IPR006045">
    <property type="entry name" value="Cupin_1"/>
</dbReference>
<dbReference type="GO" id="GO:0005576">
    <property type="term" value="C:extracellular region"/>
    <property type="evidence" value="ECO:0007669"/>
    <property type="project" value="UniProtKB-SubCell"/>
</dbReference>
<gene>
    <name evidence="7" type="ORF">GGX14DRAFT_657891</name>
</gene>
<evidence type="ECO:0000256" key="5">
    <source>
        <dbReference type="ARBA" id="ARBA00023211"/>
    </source>
</evidence>
<dbReference type="SMART" id="SM00835">
    <property type="entry name" value="Cupin_1"/>
    <property type="match status" value="1"/>
</dbReference>
<dbReference type="InterPro" id="IPR014710">
    <property type="entry name" value="RmlC-like_jellyroll"/>
</dbReference>
<evidence type="ECO:0000256" key="1">
    <source>
        <dbReference type="ARBA" id="ARBA00004613"/>
    </source>
</evidence>
<sequence length="204" mass="21655">MHGLGFKSSRSVFSDWLHTAELLVEASSVDRFTKLLTDFNGVLQPAAQRDGGIDGDAGVGGSILISSVDNFPILTELGISGAASFIAPCGLNIPHLHPRSDEFFTLVEGVLDTGFVLENGFTQLVTTQLGKFQATVFPKGSLHFQQNPTCDPAVFFPGDVVNAALGFPETIDGTNIEAWRAHLLFNLAAGVDSCLQACGLTSEE</sequence>
<dbReference type="Proteomes" id="UP001219525">
    <property type="component" value="Unassembled WGS sequence"/>
</dbReference>
<dbReference type="Gene3D" id="2.60.120.10">
    <property type="entry name" value="Jelly Rolls"/>
    <property type="match status" value="1"/>
</dbReference>
<evidence type="ECO:0000313" key="7">
    <source>
        <dbReference type="EMBL" id="KAJ7223308.1"/>
    </source>
</evidence>
<protein>
    <submittedName>
        <fullName evidence="7">RmlC-like cupin domain-containing protein</fullName>
    </submittedName>
</protein>
<organism evidence="7 8">
    <name type="scientific">Mycena pura</name>
    <dbReference type="NCBI Taxonomy" id="153505"/>
    <lineage>
        <taxon>Eukaryota</taxon>
        <taxon>Fungi</taxon>
        <taxon>Dikarya</taxon>
        <taxon>Basidiomycota</taxon>
        <taxon>Agaricomycotina</taxon>
        <taxon>Agaricomycetes</taxon>
        <taxon>Agaricomycetidae</taxon>
        <taxon>Agaricales</taxon>
        <taxon>Marasmiineae</taxon>
        <taxon>Mycenaceae</taxon>
        <taxon>Mycena</taxon>
    </lineage>
</organism>
<evidence type="ECO:0000256" key="3">
    <source>
        <dbReference type="ARBA" id="ARBA00022525"/>
    </source>
</evidence>
<keyword evidence="8" id="KW-1185">Reference proteome</keyword>
<evidence type="ECO:0000256" key="2">
    <source>
        <dbReference type="ARBA" id="ARBA00007456"/>
    </source>
</evidence>
<reference evidence="7" key="1">
    <citation type="submission" date="2023-03" db="EMBL/GenBank/DDBJ databases">
        <title>Massive genome expansion in bonnet fungi (Mycena s.s.) driven by repeated elements and novel gene families across ecological guilds.</title>
        <authorList>
            <consortium name="Lawrence Berkeley National Laboratory"/>
            <person name="Harder C.B."/>
            <person name="Miyauchi S."/>
            <person name="Viragh M."/>
            <person name="Kuo A."/>
            <person name="Thoen E."/>
            <person name="Andreopoulos B."/>
            <person name="Lu D."/>
            <person name="Skrede I."/>
            <person name="Drula E."/>
            <person name="Henrissat B."/>
            <person name="Morin E."/>
            <person name="Kohler A."/>
            <person name="Barry K."/>
            <person name="LaButti K."/>
            <person name="Morin E."/>
            <person name="Salamov A."/>
            <person name="Lipzen A."/>
            <person name="Mereny Z."/>
            <person name="Hegedus B."/>
            <person name="Baldrian P."/>
            <person name="Stursova M."/>
            <person name="Weitz H."/>
            <person name="Taylor A."/>
            <person name="Grigoriev I.V."/>
            <person name="Nagy L.G."/>
            <person name="Martin F."/>
            <person name="Kauserud H."/>
        </authorList>
    </citation>
    <scope>NUCLEOTIDE SEQUENCE</scope>
    <source>
        <strain evidence="7">9144</strain>
    </source>
</reference>